<protein>
    <recommendedName>
        <fullName evidence="6">DUF5011 domain-containing protein</fullName>
    </recommendedName>
</protein>
<feature type="chain" id="PRO_5030937250" description="DUF5011 domain-containing protein" evidence="3">
    <location>
        <begin position="28"/>
        <end position="1596"/>
    </location>
</feature>
<evidence type="ECO:0000256" key="1">
    <source>
        <dbReference type="SAM" id="MobiDB-lite"/>
    </source>
</evidence>
<accession>A0A7W5D397</accession>
<feature type="compositionally biased region" description="Acidic residues" evidence="1">
    <location>
        <begin position="129"/>
        <end position="139"/>
    </location>
</feature>
<feature type="signal peptide" evidence="3">
    <location>
        <begin position="1"/>
        <end position="27"/>
    </location>
</feature>
<feature type="region of interest" description="Disordered" evidence="1">
    <location>
        <begin position="45"/>
        <end position="152"/>
    </location>
</feature>
<dbReference type="EMBL" id="JACHYA010000009">
    <property type="protein sequence ID" value="MBB3172118.1"/>
    <property type="molecule type" value="Genomic_DNA"/>
</dbReference>
<keyword evidence="2" id="KW-0472">Membrane</keyword>
<keyword evidence="3" id="KW-0732">Signal</keyword>
<feature type="compositionally biased region" description="Low complexity" evidence="1">
    <location>
        <begin position="114"/>
        <end position="128"/>
    </location>
</feature>
<feature type="compositionally biased region" description="Polar residues" evidence="1">
    <location>
        <begin position="836"/>
        <end position="848"/>
    </location>
</feature>
<sequence>MLKRAMATFLALVLVLGLSPFGAPALAEMPLGTAVFAGLDDAGVTGGAEANQPQEGAPSDADESQPIDGAADGEEDNGSGEDAVPSGDGVADDGAVSSGQEDTPAEGDDEPDTAEAAPAPAAQPAVLADEPDASDEEPAAEAAPQPRAGVNVINPDARDAAVFAPDTIGKSVTNPSTGVTQSGFVGMVGSLQINVTGNTNVRGKYDTLNGQAVHSSRVGDESALVGYSLEPLNGRNIGGDAATNTNSSSAELVADEGIAVRNIQAAYLVVAATQNYASTGGNTALGHTPLSHYGFCFMGPKGEINRYFPEVIYHDSEKNRAACFFDVTDFVKSQGYGWYSAINIPSGTRDGAAAAGGDYFASWKLIVVEENEDLRPRMLRLLLGGTSLTSGRAATVNIDGVGLSVAKEPTGEIMAAMDGSDIGSSAQSFQYAVNGSGSFTKVENPDKQRTQRYFSNLSIDNKDRLVETSFDPRARLANSGGIETAFPGGKKIHNTDLFVADIVPESSKPTNKVMTLAGGETSVTARVSSTDEPAILTAVGMAVDIVTPVLETKMSVANLTQHYSTSDEGYNPRVNYANEGDTLRVTTVSENVTNDNRYIGLESPVFTVTIDSLKTLNRESITAYFSSAESSNGKDPLVNKKFELDVLRVDKNEDGSFTIEVATNDTTNVITTQGFFEITCTGEAKASTSYKEYVNRASVRGKFVDESATHHDFEMTNLGVATVKSSSDKPSYPLTVTAVGPGKVAGTAKYYSGDAAKISWEADGDAQVVAVFEDSSVRDDLVAQSAPAGRSLPAARTARALAPRADLANSATVTMGSKPKEVIVVFKAKPADDDPSNTPGSDDTQDDTFSVNAIADSGVEGMTDSGTVTAGSNYSVGWSVKPGYRITSIEVDGVAVPFDESTNSIDFSKIGANHTVKVLTQRVATDGSDGTWMVSTTISGPGTISPTTVVKAGSSYKVSWAPQADSTDAVLSLVKVDGKVVYDEYLNNPKTDTDNANNAGMTEIDFNNITGNHSVEVVYRGTAADNTYSQDYVVDTKISGGLGEISPSVTVPESSTSDVTITVTPKDGSTVEALYLQRGSVKQLLENGKDGVVITTDADGKVTVTLPRGLIDSDYTVEAVFTSPGSSSGPGTNPSTSYTITTAIAGGSGGKITATQIGIGAGESRTITWQSDSDRHVTAVMVDGKMRDDLLTAGKVDFSNIRGDHSVVVYVSEKESNSGPGTNPGDKPVNPDNPNGHDPTVPDPTNPEKPGTPGNPGGIPGEKGDEKYLYVNVVTVGPGDASPSVSVRQGGFAEVSWTAAKGHRVKSVTVDGIERLDLMRDLAKGALSFEKMQRDHNVVIVFEEDPDHVPDPDDPNDSDPRPVIDPEQPDSYSLITTEILGGAGTITGNSYNQPGSNRVITWAPAEGYYVKAVYVDGKEVPLTEGMTSYEFTALEGGKHHSVEVRMAPLVPDPEEEPKKPEVVIDKPIDIPPMPGGKVTPEDILDIVKKELGDELPKGTPEVIITKDGKTVDEIDQSVPGTYVIELVYTDEDGNQKVVRLTYVVKGEAGEKGEAASPGRLLPRTGDDLGGVAWGMGAAAVAAAAIAFVARRKIGRL</sequence>
<evidence type="ECO:0008006" key="6">
    <source>
        <dbReference type="Google" id="ProtNLM"/>
    </source>
</evidence>
<reference evidence="4 5" key="1">
    <citation type="submission" date="2020-08" db="EMBL/GenBank/DDBJ databases">
        <title>Sequencing the genomes of 1000 actinobacteria strains.</title>
        <authorList>
            <person name="Klenk H.-P."/>
        </authorList>
    </citation>
    <scope>NUCLEOTIDE SEQUENCE [LARGE SCALE GENOMIC DNA]</scope>
    <source>
        <strain evidence="4 5">DSM 22242</strain>
    </source>
</reference>
<feature type="compositionally biased region" description="Acidic residues" evidence="1">
    <location>
        <begin position="60"/>
        <end position="79"/>
    </location>
</feature>
<evidence type="ECO:0000256" key="3">
    <source>
        <dbReference type="SAM" id="SignalP"/>
    </source>
</evidence>
<evidence type="ECO:0000313" key="4">
    <source>
        <dbReference type="EMBL" id="MBB3172118.1"/>
    </source>
</evidence>
<feature type="compositionally biased region" description="Acidic residues" evidence="1">
    <location>
        <begin position="103"/>
        <end position="113"/>
    </location>
</feature>
<keyword evidence="2" id="KW-1133">Transmembrane helix</keyword>
<proteinExistence type="predicted"/>
<name>A0A7W5D397_9ACTN</name>
<feature type="compositionally biased region" description="Acidic residues" evidence="1">
    <location>
        <begin position="1344"/>
        <end position="1357"/>
    </location>
</feature>
<feature type="region of interest" description="Disordered" evidence="1">
    <location>
        <begin position="829"/>
        <end position="848"/>
    </location>
</feature>
<dbReference type="GeneID" id="93356352"/>
<feature type="region of interest" description="Disordered" evidence="1">
    <location>
        <begin position="1344"/>
        <end position="1369"/>
    </location>
</feature>
<dbReference type="RefSeq" id="WP_123185038.1">
    <property type="nucleotide sequence ID" value="NZ_JACHYA010000009.1"/>
</dbReference>
<comment type="caution">
    <text evidence="4">The sequence shown here is derived from an EMBL/GenBank/DDBJ whole genome shotgun (WGS) entry which is preliminary data.</text>
</comment>
<organism evidence="4 5">
    <name type="scientific">Parvibacter caecicola</name>
    <dbReference type="NCBI Taxonomy" id="747645"/>
    <lineage>
        <taxon>Bacteria</taxon>
        <taxon>Bacillati</taxon>
        <taxon>Actinomycetota</taxon>
        <taxon>Coriobacteriia</taxon>
        <taxon>Coriobacteriales</taxon>
        <taxon>Coriobacteriaceae</taxon>
        <taxon>Parvibacter</taxon>
    </lineage>
</organism>
<dbReference type="Proteomes" id="UP000530850">
    <property type="component" value="Unassembled WGS sequence"/>
</dbReference>
<feature type="region of interest" description="Disordered" evidence="1">
    <location>
        <begin position="1213"/>
        <end position="1264"/>
    </location>
</feature>
<evidence type="ECO:0000313" key="5">
    <source>
        <dbReference type="Proteomes" id="UP000530850"/>
    </source>
</evidence>
<evidence type="ECO:0000256" key="2">
    <source>
        <dbReference type="SAM" id="Phobius"/>
    </source>
</evidence>
<gene>
    <name evidence="4" type="ORF">FHR31_001952</name>
</gene>
<keyword evidence="2" id="KW-0812">Transmembrane</keyword>
<feature type="transmembrane region" description="Helical" evidence="2">
    <location>
        <begin position="1570"/>
        <end position="1589"/>
    </location>
</feature>